<protein>
    <submittedName>
        <fullName evidence="4">Uncharacterized protein</fullName>
    </submittedName>
</protein>
<keyword evidence="2" id="KW-0864">Zinc transport</keyword>
<gene>
    <name evidence="4" type="ORF">JZ751_021103</name>
</gene>
<keyword evidence="2" id="KW-0813">Transport</keyword>
<accession>A0A8T2PK67</accession>
<keyword evidence="5" id="KW-1185">Reference proteome</keyword>
<evidence type="ECO:0000256" key="1">
    <source>
        <dbReference type="ARBA" id="ARBA00006939"/>
    </source>
</evidence>
<evidence type="ECO:0000256" key="2">
    <source>
        <dbReference type="ARBA" id="ARBA00022906"/>
    </source>
</evidence>
<evidence type="ECO:0000313" key="5">
    <source>
        <dbReference type="Proteomes" id="UP000824540"/>
    </source>
</evidence>
<evidence type="ECO:0000256" key="3">
    <source>
        <dbReference type="SAM" id="MobiDB-lite"/>
    </source>
</evidence>
<dbReference type="OrthoDB" id="8924827at2759"/>
<evidence type="ECO:0000313" key="4">
    <source>
        <dbReference type="EMBL" id="KAG9352689.1"/>
    </source>
</evidence>
<dbReference type="AlphaFoldDB" id="A0A8T2PK67"/>
<comment type="similarity">
    <text evidence="1">Belongs to the ZIP transporter (TC 2.A.5) family.</text>
</comment>
<sequence length="403" mass="43172">MTEGTGADSSPIGGAGCSPPPSNSPHHNLKSQGLWVILGMLSFLILEKMFPDQDGADDSRTQYPSRLNASKSKSSHRAALICSTFQIHLYDFSRANSASSYVLWLSVTLNALRQFRLQRSRAGETRQCLAPAPIQLSMKISTGFRLVTGLYPVMEFLLTSFSNPVLNQRKVLERLDLTTSEHQPEGISTCTILNAQSSSSCAQTSNPLEKWLANNIGLSTQKPKVAPQQQTEKIKTSGYLNLLANCIDNFTHGLAVAGSFLVSRKTRSDVARTDVTRRATSRLICSPDNVNGAVSCDGTGMLGARTTMEECSKPAGPSWEFNRMRGRDDVGDFAILLRAGFDRWSAAKMQLSTALGGVLGACFALCAQSPKGAGEPLAASASSLGLIAQRSGGILIRPGAIAL</sequence>
<dbReference type="PANTHER" id="PTHR16950">
    <property type="entry name" value="ZINC TRANSPORTER SLC39A7 HISTIDINE-RICH MEMBRANE PROTEIN KE4"/>
    <property type="match status" value="1"/>
</dbReference>
<organism evidence="4 5">
    <name type="scientific">Albula glossodonta</name>
    <name type="common">roundjaw bonefish</name>
    <dbReference type="NCBI Taxonomy" id="121402"/>
    <lineage>
        <taxon>Eukaryota</taxon>
        <taxon>Metazoa</taxon>
        <taxon>Chordata</taxon>
        <taxon>Craniata</taxon>
        <taxon>Vertebrata</taxon>
        <taxon>Euteleostomi</taxon>
        <taxon>Actinopterygii</taxon>
        <taxon>Neopterygii</taxon>
        <taxon>Teleostei</taxon>
        <taxon>Albuliformes</taxon>
        <taxon>Albulidae</taxon>
        <taxon>Albula</taxon>
    </lineage>
</organism>
<name>A0A8T2PK67_9TELE</name>
<reference evidence="4" key="1">
    <citation type="thesis" date="2021" institute="BYU ScholarsArchive" country="Provo, UT, USA">
        <title>Applications of and Algorithms for Genome Assembly and Genomic Analyses with an Emphasis on Marine Teleosts.</title>
        <authorList>
            <person name="Pickett B.D."/>
        </authorList>
    </citation>
    <scope>NUCLEOTIDE SEQUENCE</scope>
    <source>
        <strain evidence="4">HI-2016</strain>
    </source>
</reference>
<dbReference type="Proteomes" id="UP000824540">
    <property type="component" value="Unassembled WGS sequence"/>
</dbReference>
<keyword evidence="2" id="KW-0862">Zinc</keyword>
<keyword evidence="2" id="KW-0406">Ion transport</keyword>
<dbReference type="EMBL" id="JAFBMS010000005">
    <property type="protein sequence ID" value="KAG9352689.1"/>
    <property type="molecule type" value="Genomic_DNA"/>
</dbReference>
<comment type="caution">
    <text evidence="4">The sequence shown here is derived from an EMBL/GenBank/DDBJ whole genome shotgun (WGS) entry which is preliminary data.</text>
</comment>
<dbReference type="PANTHER" id="PTHR16950:SF16">
    <property type="entry name" value="ZINC TRANSPORTER ZIP13"/>
    <property type="match status" value="1"/>
</dbReference>
<feature type="region of interest" description="Disordered" evidence="3">
    <location>
        <begin position="1"/>
        <end position="26"/>
    </location>
</feature>
<dbReference type="GO" id="GO:0006882">
    <property type="term" value="P:intracellular zinc ion homeostasis"/>
    <property type="evidence" value="ECO:0007669"/>
    <property type="project" value="TreeGrafter"/>
</dbReference>
<proteinExistence type="inferred from homology"/>
<dbReference type="GO" id="GO:0005385">
    <property type="term" value="F:zinc ion transmembrane transporter activity"/>
    <property type="evidence" value="ECO:0007669"/>
    <property type="project" value="TreeGrafter"/>
</dbReference>